<dbReference type="AlphaFoldDB" id="A0A1F5UPW2"/>
<comment type="caution">
    <text evidence="1">The sequence shown here is derived from an EMBL/GenBank/DDBJ whole genome shotgun (WGS) entry which is preliminary data.</text>
</comment>
<sequence length="102" mass="11516">MCGSCGPAQGYNPEFERAVEDLCEKFPALTERDDDLASEIATYIEEKVQNECKNIAAFVKARIPGKQGEDLAYTILSGEEPPEVEEALAREYEEWRRQEGLE</sequence>
<dbReference type="EMBL" id="MFGX01000114">
    <property type="protein sequence ID" value="OGF53159.1"/>
    <property type="molecule type" value="Genomic_DNA"/>
</dbReference>
<gene>
    <name evidence="1" type="ORF">A2Z21_10545</name>
</gene>
<evidence type="ECO:0000313" key="2">
    <source>
        <dbReference type="Proteomes" id="UP000179157"/>
    </source>
</evidence>
<evidence type="ECO:0000313" key="1">
    <source>
        <dbReference type="EMBL" id="OGF53159.1"/>
    </source>
</evidence>
<proteinExistence type="predicted"/>
<name>A0A1F5UPW2_FRAXR</name>
<organism evidence="1 2">
    <name type="scientific">Fraserbacteria sp. (strain RBG_16_55_9)</name>
    <dbReference type="NCBI Taxonomy" id="1817864"/>
    <lineage>
        <taxon>Bacteria</taxon>
        <taxon>Candidatus Fraseribacteriota</taxon>
    </lineage>
</organism>
<protein>
    <submittedName>
        <fullName evidence="1">Uncharacterized protein</fullName>
    </submittedName>
</protein>
<dbReference type="Proteomes" id="UP000179157">
    <property type="component" value="Unassembled WGS sequence"/>
</dbReference>
<reference evidence="1 2" key="1">
    <citation type="journal article" date="2016" name="Nat. Commun.">
        <title>Thousands of microbial genomes shed light on interconnected biogeochemical processes in an aquifer system.</title>
        <authorList>
            <person name="Anantharaman K."/>
            <person name="Brown C.T."/>
            <person name="Hug L.A."/>
            <person name="Sharon I."/>
            <person name="Castelle C.J."/>
            <person name="Probst A.J."/>
            <person name="Thomas B.C."/>
            <person name="Singh A."/>
            <person name="Wilkins M.J."/>
            <person name="Karaoz U."/>
            <person name="Brodie E.L."/>
            <person name="Williams K.H."/>
            <person name="Hubbard S.S."/>
            <person name="Banfield J.F."/>
        </authorList>
    </citation>
    <scope>NUCLEOTIDE SEQUENCE [LARGE SCALE GENOMIC DNA]</scope>
    <source>
        <strain evidence="2">RBG_16_55_9</strain>
    </source>
</reference>
<accession>A0A1F5UPW2</accession>